<dbReference type="InterPro" id="IPR011711">
    <property type="entry name" value="GntR_C"/>
</dbReference>
<dbReference type="InterPro" id="IPR000524">
    <property type="entry name" value="Tscrpt_reg_HTH_GntR"/>
</dbReference>
<organism evidence="5 6">
    <name type="scientific">Kaistia geumhonensis</name>
    <dbReference type="NCBI Taxonomy" id="410839"/>
    <lineage>
        <taxon>Bacteria</taxon>
        <taxon>Pseudomonadati</taxon>
        <taxon>Pseudomonadota</taxon>
        <taxon>Alphaproteobacteria</taxon>
        <taxon>Hyphomicrobiales</taxon>
        <taxon>Kaistiaceae</taxon>
        <taxon>Kaistia</taxon>
    </lineage>
</organism>
<dbReference type="PROSITE" id="PS50949">
    <property type="entry name" value="HTH_GNTR"/>
    <property type="match status" value="1"/>
</dbReference>
<dbReference type="PANTHER" id="PTHR43537">
    <property type="entry name" value="TRANSCRIPTIONAL REGULATOR, GNTR FAMILY"/>
    <property type="match status" value="1"/>
</dbReference>
<dbReference type="Pfam" id="PF07729">
    <property type="entry name" value="FCD"/>
    <property type="match status" value="1"/>
</dbReference>
<comment type="caution">
    <text evidence="5">The sequence shown here is derived from an EMBL/GenBank/DDBJ whole genome shotgun (WGS) entry which is preliminary data.</text>
</comment>
<dbReference type="Pfam" id="PF00392">
    <property type="entry name" value="GntR"/>
    <property type="match status" value="1"/>
</dbReference>
<dbReference type="SUPFAM" id="SSF46785">
    <property type="entry name" value="Winged helix' DNA-binding domain"/>
    <property type="match status" value="1"/>
</dbReference>
<dbReference type="InterPro" id="IPR036388">
    <property type="entry name" value="WH-like_DNA-bd_sf"/>
</dbReference>
<keyword evidence="3" id="KW-0804">Transcription</keyword>
<dbReference type="InterPro" id="IPR036390">
    <property type="entry name" value="WH_DNA-bd_sf"/>
</dbReference>
<dbReference type="PRINTS" id="PR00035">
    <property type="entry name" value="HTHGNTR"/>
</dbReference>
<dbReference type="SUPFAM" id="SSF48008">
    <property type="entry name" value="GntR ligand-binding domain-like"/>
    <property type="match status" value="1"/>
</dbReference>
<keyword evidence="6" id="KW-1185">Reference proteome</keyword>
<evidence type="ECO:0000313" key="6">
    <source>
        <dbReference type="Proteomes" id="UP001223743"/>
    </source>
</evidence>
<dbReference type="Gene3D" id="1.20.120.530">
    <property type="entry name" value="GntR ligand-binding domain-like"/>
    <property type="match status" value="1"/>
</dbReference>
<dbReference type="InterPro" id="IPR008920">
    <property type="entry name" value="TF_FadR/GntR_C"/>
</dbReference>
<proteinExistence type="predicted"/>
<evidence type="ECO:0000256" key="1">
    <source>
        <dbReference type="ARBA" id="ARBA00023015"/>
    </source>
</evidence>
<feature type="domain" description="HTH gntR-type" evidence="4">
    <location>
        <begin position="26"/>
        <end position="94"/>
    </location>
</feature>
<keyword evidence="1" id="KW-0805">Transcription regulation</keyword>
<evidence type="ECO:0000256" key="2">
    <source>
        <dbReference type="ARBA" id="ARBA00023125"/>
    </source>
</evidence>
<dbReference type="Gene3D" id="1.10.10.10">
    <property type="entry name" value="Winged helix-like DNA-binding domain superfamily/Winged helix DNA-binding domain"/>
    <property type="match status" value="1"/>
</dbReference>
<dbReference type="SMART" id="SM00895">
    <property type="entry name" value="FCD"/>
    <property type="match status" value="1"/>
</dbReference>
<evidence type="ECO:0000259" key="4">
    <source>
        <dbReference type="PROSITE" id="PS50949"/>
    </source>
</evidence>
<evidence type="ECO:0000313" key="5">
    <source>
        <dbReference type="EMBL" id="MDQ0516833.1"/>
    </source>
</evidence>
<dbReference type="CDD" id="cd07377">
    <property type="entry name" value="WHTH_GntR"/>
    <property type="match status" value="1"/>
</dbReference>
<dbReference type="GO" id="GO:0003677">
    <property type="term" value="F:DNA binding"/>
    <property type="evidence" value="ECO:0007669"/>
    <property type="project" value="UniProtKB-KW"/>
</dbReference>
<gene>
    <name evidence="5" type="ORF">QO015_002446</name>
</gene>
<sequence length="253" mass="27165">MTPIDDLLLGPAPRDAVDYLERIDTTTRGAAVLDALAEMIDRAGLGVGDRIPPEISLAERLGVGRTTIREALNRWEGLGIIRRRRGAGTFLVARPPSSKGLVPTMIRLEGEALLRLIEVRRSLESTVVGKATANARPAQRREISRLCDILLVEVNGGRPWRKADAAFHAAIYEASGNPMFGQILLRLDHALERSAESPFGRDGFGIASFPPHRTLADAILAADVAAAVAAINHILDVVEGEIRAIIALDPAAA</sequence>
<accession>A0ABU0M799</accession>
<evidence type="ECO:0000256" key="3">
    <source>
        <dbReference type="ARBA" id="ARBA00023163"/>
    </source>
</evidence>
<dbReference type="Proteomes" id="UP001223743">
    <property type="component" value="Unassembled WGS sequence"/>
</dbReference>
<keyword evidence="2 5" id="KW-0238">DNA-binding</keyword>
<dbReference type="SMART" id="SM00345">
    <property type="entry name" value="HTH_GNTR"/>
    <property type="match status" value="1"/>
</dbReference>
<protein>
    <submittedName>
        <fullName evidence="5">DNA-binding FadR family transcriptional regulator</fullName>
    </submittedName>
</protein>
<reference evidence="5 6" key="1">
    <citation type="submission" date="2023-07" db="EMBL/GenBank/DDBJ databases">
        <title>Genomic Encyclopedia of Type Strains, Phase IV (KMG-IV): sequencing the most valuable type-strain genomes for metagenomic binning, comparative biology and taxonomic classification.</title>
        <authorList>
            <person name="Goeker M."/>
        </authorList>
    </citation>
    <scope>NUCLEOTIDE SEQUENCE [LARGE SCALE GENOMIC DNA]</scope>
    <source>
        <strain evidence="5 6">B1-1</strain>
    </source>
</reference>
<dbReference type="PANTHER" id="PTHR43537:SF5">
    <property type="entry name" value="UXU OPERON TRANSCRIPTIONAL REGULATOR"/>
    <property type="match status" value="1"/>
</dbReference>
<dbReference type="EMBL" id="JAUSWJ010000001">
    <property type="protein sequence ID" value="MDQ0516833.1"/>
    <property type="molecule type" value="Genomic_DNA"/>
</dbReference>
<dbReference type="RefSeq" id="WP_266279101.1">
    <property type="nucleotide sequence ID" value="NZ_JAPKNF010000001.1"/>
</dbReference>
<name>A0ABU0M799_9HYPH</name>